<dbReference type="GO" id="GO:0010038">
    <property type="term" value="P:response to metal ion"/>
    <property type="evidence" value="ECO:0007669"/>
    <property type="project" value="InterPro"/>
</dbReference>
<dbReference type="EMBL" id="MNUY01000002">
    <property type="protein sequence ID" value="OIO15709.1"/>
    <property type="molecule type" value="Genomic_DNA"/>
</dbReference>
<gene>
    <name evidence="2" type="ORF">AUJ73_00205</name>
</gene>
<accession>A0A1J4TYL0</accession>
<dbReference type="SUPFAM" id="SSF54913">
    <property type="entry name" value="GlnB-like"/>
    <property type="match status" value="1"/>
</dbReference>
<proteinExistence type="inferred from homology"/>
<dbReference type="GO" id="GO:0005507">
    <property type="term" value="F:copper ion binding"/>
    <property type="evidence" value="ECO:0007669"/>
    <property type="project" value="TreeGrafter"/>
</dbReference>
<dbReference type="InterPro" id="IPR015867">
    <property type="entry name" value="N-reg_PII/ATP_PRibTrfase_C"/>
</dbReference>
<evidence type="ECO:0000313" key="2">
    <source>
        <dbReference type="EMBL" id="OIO15709.1"/>
    </source>
</evidence>
<dbReference type="Pfam" id="PF03091">
    <property type="entry name" value="CutA1"/>
    <property type="match status" value="1"/>
</dbReference>
<sequence>MNIIVVPCKDLKEAKKIARFLTSHKLAVCTNIIPSIISIYRWKGRVEEGREVLLLVKTVKSKLDAAITRIKELHSYGTPDLIHWETSKDVNWLSSWIKDELGK</sequence>
<dbReference type="PANTHER" id="PTHR23419">
    <property type="entry name" value="DIVALENT CATION TOLERANCE CUTA-RELATED"/>
    <property type="match status" value="1"/>
</dbReference>
<dbReference type="AlphaFoldDB" id="A0A1J4TYL0"/>
<reference evidence="2 3" key="1">
    <citation type="journal article" date="2016" name="Environ. Microbiol.">
        <title>Genomic resolution of a cold subsurface aquifer community provides metabolic insights for novel microbes adapted to high CO concentrations.</title>
        <authorList>
            <person name="Probst A.J."/>
            <person name="Castelle C.J."/>
            <person name="Singh A."/>
            <person name="Brown C.T."/>
            <person name="Anantharaman K."/>
            <person name="Sharon I."/>
            <person name="Hug L.A."/>
            <person name="Burstein D."/>
            <person name="Emerson J.B."/>
            <person name="Thomas B.C."/>
            <person name="Banfield J.F."/>
        </authorList>
    </citation>
    <scope>NUCLEOTIDE SEQUENCE [LARGE SCALE GENOMIC DNA]</scope>
    <source>
        <strain evidence="2">CG1_02_37_22</strain>
    </source>
</reference>
<dbReference type="InterPro" id="IPR004323">
    <property type="entry name" value="Ion_tolerance_CutA"/>
</dbReference>
<comment type="caution">
    <text evidence="2">The sequence shown here is derived from an EMBL/GenBank/DDBJ whole genome shotgun (WGS) entry which is preliminary data.</text>
</comment>
<evidence type="ECO:0008006" key="4">
    <source>
        <dbReference type="Google" id="ProtNLM"/>
    </source>
</evidence>
<dbReference type="Proteomes" id="UP000183120">
    <property type="component" value="Unassembled WGS sequence"/>
</dbReference>
<evidence type="ECO:0000313" key="3">
    <source>
        <dbReference type="Proteomes" id="UP000183120"/>
    </source>
</evidence>
<dbReference type="Gene3D" id="3.30.70.120">
    <property type="match status" value="1"/>
</dbReference>
<comment type="similarity">
    <text evidence="1">Belongs to the CutA family.</text>
</comment>
<name>A0A1J4TYL0_9BACT</name>
<protein>
    <recommendedName>
        <fullName evidence="4">Divalent-cation tolerance protein CutA</fullName>
    </recommendedName>
</protein>
<dbReference type="InterPro" id="IPR011322">
    <property type="entry name" value="N-reg_PII-like_a/b"/>
</dbReference>
<dbReference type="PANTHER" id="PTHR23419:SF8">
    <property type="entry name" value="FI09726P"/>
    <property type="match status" value="1"/>
</dbReference>
<evidence type="ECO:0000256" key="1">
    <source>
        <dbReference type="ARBA" id="ARBA00010169"/>
    </source>
</evidence>
<organism evidence="2 3">
    <name type="scientific">Candidatus Gottesmanbacteria bacterium CG1_02_37_22</name>
    <dbReference type="NCBI Taxonomy" id="1805209"/>
    <lineage>
        <taxon>Bacteria</taxon>
        <taxon>Candidatus Gottesmaniibacteriota</taxon>
    </lineage>
</organism>